<dbReference type="Pfam" id="PF18962">
    <property type="entry name" value="Por_Secre_tail"/>
    <property type="match status" value="1"/>
</dbReference>
<dbReference type="OrthoDB" id="9803752at2"/>
<feature type="signal peptide" evidence="1">
    <location>
        <begin position="1"/>
        <end position="17"/>
    </location>
</feature>
<dbReference type="AlphaFoldDB" id="I7A2Q8"/>
<evidence type="ECO:0000259" key="2">
    <source>
        <dbReference type="Pfam" id="PF18962"/>
    </source>
</evidence>
<organism evidence="3 4">
    <name type="scientific">Melioribacter roseus (strain DSM 23840 / JCM 17771 / VKM B-2668 / P3M-2)</name>
    <dbReference type="NCBI Taxonomy" id="1191523"/>
    <lineage>
        <taxon>Bacteria</taxon>
        <taxon>Pseudomonadati</taxon>
        <taxon>Ignavibacteriota</taxon>
        <taxon>Ignavibacteria</taxon>
        <taxon>Ignavibacteriales</taxon>
        <taxon>Melioribacteraceae</taxon>
        <taxon>Melioribacter</taxon>
    </lineage>
</organism>
<gene>
    <name evidence="3" type="ordered locus">MROS_0975</name>
</gene>
<dbReference type="eggNOG" id="COG3211">
    <property type="taxonomic scope" value="Bacteria"/>
</dbReference>
<dbReference type="Gene3D" id="2.60.40.4070">
    <property type="match status" value="1"/>
</dbReference>
<dbReference type="PANTHER" id="PTHR40050">
    <property type="entry name" value="INNER SPORE COAT PROTEIN H"/>
    <property type="match status" value="1"/>
</dbReference>
<keyword evidence="1" id="KW-0732">Signal</keyword>
<dbReference type="EMBL" id="CP003557">
    <property type="protein sequence ID" value="AFN74216.1"/>
    <property type="molecule type" value="Genomic_DNA"/>
</dbReference>
<dbReference type="PANTHER" id="PTHR40050:SF1">
    <property type="entry name" value="INNER SPORE COAT PROTEIN H"/>
    <property type="match status" value="1"/>
</dbReference>
<evidence type="ECO:0000313" key="4">
    <source>
        <dbReference type="Proteomes" id="UP000009011"/>
    </source>
</evidence>
<dbReference type="InterPro" id="IPR026444">
    <property type="entry name" value="Secre_tail"/>
</dbReference>
<dbReference type="KEGG" id="mro:MROS_0975"/>
<dbReference type="SUPFAM" id="SSF49785">
    <property type="entry name" value="Galactose-binding domain-like"/>
    <property type="match status" value="1"/>
</dbReference>
<dbReference type="NCBIfam" id="TIGR04183">
    <property type="entry name" value="Por_Secre_tail"/>
    <property type="match status" value="1"/>
</dbReference>
<reference evidence="3 4" key="1">
    <citation type="journal article" date="2013" name="PLoS ONE">
        <title>Genomic analysis of Melioribacter roseus, facultatively anaerobic organotrophic bacterium representing a novel deep lineage within Bacteriodetes/Chlorobi group.</title>
        <authorList>
            <person name="Kadnikov V.V."/>
            <person name="Mardanov A.V."/>
            <person name="Podosokorskaya O.A."/>
            <person name="Gavrilov S.N."/>
            <person name="Kublanov I.V."/>
            <person name="Beletsky A.V."/>
            <person name="Bonch-Osmolovskaya E.A."/>
            <person name="Ravin N.V."/>
        </authorList>
    </citation>
    <scope>NUCLEOTIDE SEQUENCE [LARGE SCALE GENOMIC DNA]</scope>
    <source>
        <strain evidence="4">JCM 17771 / P3M-2</strain>
    </source>
</reference>
<proteinExistence type="predicted"/>
<dbReference type="Pfam" id="PF08757">
    <property type="entry name" value="CotH"/>
    <property type="match status" value="1"/>
</dbReference>
<keyword evidence="3" id="KW-0167">Capsid protein</keyword>
<dbReference type="Proteomes" id="UP000009011">
    <property type="component" value="Chromosome"/>
</dbReference>
<dbReference type="eggNOG" id="COG4935">
    <property type="taxonomic scope" value="Bacteria"/>
</dbReference>
<protein>
    <submittedName>
        <fullName evidence="3">Spore coat protein CotH</fullName>
    </submittedName>
</protein>
<dbReference type="InterPro" id="IPR008979">
    <property type="entry name" value="Galactose-bd-like_sf"/>
</dbReference>
<sequence length="728" mass="83697">MIITLILIALGFGSVFANSNSADHWETVVYSSDVWKYRPGNSSPDADWNQLYYDDTSWMEGRGGIGYGDGDDNTIIEQTISLFLRIKFNIVDTSLIESALLHADYDDAFVAYINGVEVARAGISGNPPEYNKFADSEHEAKMYGGGAPEEFEIKKEILKNILIPGENLLAVQVHNASAASTDLSSNFFLSFGIGDSSRSYRSTPEWFDEPFEFSSSDLSIIVIDTEGGTIVHEPKIMAKMGIIYNCPGNRNNITDPFNEYDGWIGIEYRGNASFRISDKKPYTIETRKEDGSNRNVELLGLPKENDFVLRAVYIDKTLMRDALAYYMYRSMGKWAPRTRHVELVLNGEYQGVYVLEEKIKPDKNRLDIAKMDSADTSGEALTGGYIWCVNRRWGDEEHNDLLFDSTEADGNPRFLKYPQPDEVMPQQLEYIRNLEQEFCDVMAGPNYNVPFIGYDKYIEVSSFIDEIIIQELTGNSDAYSYSSYFYKDRGKKICAGPIWDFDQALCNSTHHNGDRYDEWRIKIPDGARPQFWDKLFGDKEIQKQLKNKWTEYRQESLKTERIIAFIDSVANYLQEAQEHNFKKWPILGVSIWRSLPGAEERDTYHKEVDFMKEWLINRLEWMDVQLYQTTDVENLSTGKITEFKLYPNYPNPFNPSTVIKYQVPKYEKVTLKIYNTLGQEITTLVDGLKAPGIYEEKFDGNNLPSGIYFYRLQTESGYSDTRKFLLLK</sequence>
<feature type="chain" id="PRO_5003707569" evidence="1">
    <location>
        <begin position="18"/>
        <end position="728"/>
    </location>
</feature>
<accession>I7A2Q8</accession>
<dbReference type="PATRIC" id="fig|1191523.3.peg.1030"/>
<dbReference type="HOGENOM" id="CLU_022931_0_0_10"/>
<evidence type="ECO:0000256" key="1">
    <source>
        <dbReference type="SAM" id="SignalP"/>
    </source>
</evidence>
<dbReference type="InterPro" id="IPR014867">
    <property type="entry name" value="Spore_coat_CotH_CotH2/3/7"/>
</dbReference>
<feature type="domain" description="Secretion system C-terminal sorting" evidence="2">
    <location>
        <begin position="649"/>
        <end position="723"/>
    </location>
</feature>
<keyword evidence="4" id="KW-1185">Reference proteome</keyword>
<name>I7A2Q8_MELRP</name>
<dbReference type="STRING" id="1191523.MROS_0975"/>
<evidence type="ECO:0000313" key="3">
    <source>
        <dbReference type="EMBL" id="AFN74216.1"/>
    </source>
</evidence>
<dbReference type="Gene3D" id="2.60.120.260">
    <property type="entry name" value="Galactose-binding domain-like"/>
    <property type="match status" value="1"/>
</dbReference>
<dbReference type="RefSeq" id="WP_014855652.1">
    <property type="nucleotide sequence ID" value="NC_018178.1"/>
</dbReference>
<keyword evidence="3" id="KW-0946">Virion</keyword>